<reference evidence="1 2" key="1">
    <citation type="journal article" date="2018" name="Nat. Genet.">
        <title>The Rosa genome provides new insights in the design of modern roses.</title>
        <authorList>
            <person name="Bendahmane M."/>
        </authorList>
    </citation>
    <scope>NUCLEOTIDE SEQUENCE [LARGE SCALE GENOMIC DNA]</scope>
    <source>
        <strain evidence="2">cv. Old Blush</strain>
    </source>
</reference>
<name>A0A2P6P2S5_ROSCH</name>
<dbReference type="Proteomes" id="UP000238479">
    <property type="component" value="Chromosome 7"/>
</dbReference>
<dbReference type="EMBL" id="PDCK01000045">
    <property type="protein sequence ID" value="PRQ16236.1"/>
    <property type="molecule type" value="Genomic_DNA"/>
</dbReference>
<gene>
    <name evidence="1" type="ORF">RchiOBHm_Chr7g0182021</name>
</gene>
<evidence type="ECO:0000313" key="1">
    <source>
        <dbReference type="EMBL" id="PRQ16236.1"/>
    </source>
</evidence>
<dbReference type="AlphaFoldDB" id="A0A2P6P2S5"/>
<dbReference type="Gramene" id="PRQ16236">
    <property type="protein sequence ID" value="PRQ16236"/>
    <property type="gene ID" value="RchiOBHm_Chr7g0182021"/>
</dbReference>
<keyword evidence="2" id="KW-1185">Reference proteome</keyword>
<sequence>MPKKAEESCSALTQTKNLAGKLAPNQQCHQQTMHNPTSRKLTAAAYHCNSCTTFCIDRNGASNFFIGQHLLLDQLFFGKCSNIDSLFVEQSTMIISSFVLDDLQ</sequence>
<accession>A0A2P6P2S5</accession>
<protein>
    <submittedName>
        <fullName evidence="1">Uncharacterized protein</fullName>
    </submittedName>
</protein>
<proteinExistence type="predicted"/>
<organism evidence="1 2">
    <name type="scientific">Rosa chinensis</name>
    <name type="common">China rose</name>
    <dbReference type="NCBI Taxonomy" id="74649"/>
    <lineage>
        <taxon>Eukaryota</taxon>
        <taxon>Viridiplantae</taxon>
        <taxon>Streptophyta</taxon>
        <taxon>Embryophyta</taxon>
        <taxon>Tracheophyta</taxon>
        <taxon>Spermatophyta</taxon>
        <taxon>Magnoliopsida</taxon>
        <taxon>eudicotyledons</taxon>
        <taxon>Gunneridae</taxon>
        <taxon>Pentapetalae</taxon>
        <taxon>rosids</taxon>
        <taxon>fabids</taxon>
        <taxon>Rosales</taxon>
        <taxon>Rosaceae</taxon>
        <taxon>Rosoideae</taxon>
        <taxon>Rosoideae incertae sedis</taxon>
        <taxon>Rosa</taxon>
    </lineage>
</organism>
<evidence type="ECO:0000313" key="2">
    <source>
        <dbReference type="Proteomes" id="UP000238479"/>
    </source>
</evidence>
<comment type="caution">
    <text evidence="1">The sequence shown here is derived from an EMBL/GenBank/DDBJ whole genome shotgun (WGS) entry which is preliminary data.</text>
</comment>